<feature type="domain" description="N-acetyltransferase" evidence="1">
    <location>
        <begin position="1"/>
        <end position="112"/>
    </location>
</feature>
<protein>
    <submittedName>
        <fullName evidence="2">GNAT family N-acetyltransferase</fullName>
    </submittedName>
</protein>
<gene>
    <name evidence="2" type="ORF">P9989_05740</name>
</gene>
<evidence type="ECO:0000313" key="3">
    <source>
        <dbReference type="Proteomes" id="UP001221597"/>
    </source>
</evidence>
<dbReference type="Gene3D" id="3.40.630.30">
    <property type="match status" value="1"/>
</dbReference>
<dbReference type="InterPro" id="IPR016181">
    <property type="entry name" value="Acyl_CoA_acyltransferase"/>
</dbReference>
<dbReference type="PROSITE" id="PS51186">
    <property type="entry name" value="GNAT"/>
    <property type="match status" value="1"/>
</dbReference>
<dbReference type="SUPFAM" id="SSF55729">
    <property type="entry name" value="Acyl-CoA N-acyltransferases (Nat)"/>
    <property type="match status" value="1"/>
</dbReference>
<name>A0ABY8J058_9BACI</name>
<accession>A0ABY8J058</accession>
<evidence type="ECO:0000259" key="1">
    <source>
        <dbReference type="PROSITE" id="PS51186"/>
    </source>
</evidence>
<reference evidence="2 3" key="1">
    <citation type="submission" date="2023-04" db="EMBL/GenBank/DDBJ databases">
        <title>Genome sequence of Halobacillus naozhouensis KACC 21980.</title>
        <authorList>
            <person name="Kim S."/>
            <person name="Heo J."/>
            <person name="Kwon S.-W."/>
        </authorList>
    </citation>
    <scope>NUCLEOTIDE SEQUENCE [LARGE SCALE GENOMIC DNA]</scope>
    <source>
        <strain evidence="2 3">KCTC 13234</strain>
    </source>
</reference>
<dbReference type="InterPro" id="IPR000182">
    <property type="entry name" value="GNAT_dom"/>
</dbReference>
<dbReference type="EMBL" id="CP121671">
    <property type="protein sequence ID" value="WFT75884.1"/>
    <property type="molecule type" value="Genomic_DNA"/>
</dbReference>
<sequence>MVISRGVFQCDQLDGYAVLNEKEDIIGLITYMIEDECEIISLDSLTENKGVGTLLVQKVEQTAREKGIQHIRLVTTNDNIHAMRFYQKKGYRLSGIYHDAVEKARKLKPEIPYVSDNGIPITDEILFVKTF</sequence>
<proteinExistence type="predicted"/>
<dbReference type="Proteomes" id="UP001221597">
    <property type="component" value="Chromosome"/>
</dbReference>
<keyword evidence="3" id="KW-1185">Reference proteome</keyword>
<organism evidence="2 3">
    <name type="scientific">Halobacillus naozhouensis</name>
    <dbReference type="NCBI Taxonomy" id="554880"/>
    <lineage>
        <taxon>Bacteria</taxon>
        <taxon>Bacillati</taxon>
        <taxon>Bacillota</taxon>
        <taxon>Bacilli</taxon>
        <taxon>Bacillales</taxon>
        <taxon>Bacillaceae</taxon>
        <taxon>Halobacillus</taxon>
    </lineage>
</organism>
<evidence type="ECO:0000313" key="2">
    <source>
        <dbReference type="EMBL" id="WFT75884.1"/>
    </source>
</evidence>
<dbReference type="CDD" id="cd04301">
    <property type="entry name" value="NAT_SF"/>
    <property type="match status" value="1"/>
</dbReference>
<dbReference type="Pfam" id="PF00583">
    <property type="entry name" value="Acetyltransf_1"/>
    <property type="match status" value="1"/>
</dbReference>